<feature type="domain" description="Acyl-CoA dehydrogenase/oxidase N-terminal" evidence="7">
    <location>
        <begin position="34"/>
        <end position="142"/>
    </location>
</feature>
<keyword evidence="5" id="KW-0560">Oxidoreductase</keyword>
<dbReference type="GO" id="GO:0005737">
    <property type="term" value="C:cytoplasm"/>
    <property type="evidence" value="ECO:0007669"/>
    <property type="project" value="TreeGrafter"/>
</dbReference>
<protein>
    <submittedName>
        <fullName evidence="8">Acyl-CoA dehydrogenase domain-containing protein</fullName>
    </submittedName>
</protein>
<dbReference type="OrthoDB" id="10254877at2759"/>
<accession>A0A9P8W581</accession>
<dbReference type="EMBL" id="JAGPYM010000010">
    <property type="protein sequence ID" value="KAH6889855.1"/>
    <property type="molecule type" value="Genomic_DNA"/>
</dbReference>
<proteinExistence type="inferred from homology"/>
<dbReference type="InterPro" id="IPR037069">
    <property type="entry name" value="AcylCoA_DH/ox_N_sf"/>
</dbReference>
<evidence type="ECO:0000256" key="3">
    <source>
        <dbReference type="ARBA" id="ARBA00022630"/>
    </source>
</evidence>
<evidence type="ECO:0000256" key="2">
    <source>
        <dbReference type="ARBA" id="ARBA00009347"/>
    </source>
</evidence>
<evidence type="ECO:0000256" key="5">
    <source>
        <dbReference type="ARBA" id="ARBA00023002"/>
    </source>
</evidence>
<dbReference type="PANTHER" id="PTHR48083:SF28">
    <property type="entry name" value="ACYL-COA DEHYDROGENASE FAMILY PROTEIN (AFU_ORTHOLOGUE AFUA_6G10880)-RELATED"/>
    <property type="match status" value="1"/>
</dbReference>
<reference evidence="8 9" key="1">
    <citation type="journal article" date="2021" name="Nat. Commun.">
        <title>Genetic determinants of endophytism in the Arabidopsis root mycobiome.</title>
        <authorList>
            <person name="Mesny F."/>
            <person name="Miyauchi S."/>
            <person name="Thiergart T."/>
            <person name="Pickel B."/>
            <person name="Atanasova L."/>
            <person name="Karlsson M."/>
            <person name="Huettel B."/>
            <person name="Barry K.W."/>
            <person name="Haridas S."/>
            <person name="Chen C."/>
            <person name="Bauer D."/>
            <person name="Andreopoulos W."/>
            <person name="Pangilinan J."/>
            <person name="LaButti K."/>
            <person name="Riley R."/>
            <person name="Lipzen A."/>
            <person name="Clum A."/>
            <person name="Drula E."/>
            <person name="Henrissat B."/>
            <person name="Kohler A."/>
            <person name="Grigoriev I.V."/>
            <person name="Martin F.M."/>
            <person name="Hacquard S."/>
        </authorList>
    </citation>
    <scope>NUCLEOTIDE SEQUENCE [LARGE SCALE GENOMIC DNA]</scope>
    <source>
        <strain evidence="8 9">MPI-CAGE-CH-0241</strain>
    </source>
</reference>
<evidence type="ECO:0000259" key="6">
    <source>
        <dbReference type="Pfam" id="PF00441"/>
    </source>
</evidence>
<dbReference type="PANTHER" id="PTHR48083">
    <property type="entry name" value="MEDIUM-CHAIN SPECIFIC ACYL-COA DEHYDROGENASE, MITOCHONDRIAL-RELATED"/>
    <property type="match status" value="1"/>
</dbReference>
<dbReference type="SUPFAM" id="SSF56645">
    <property type="entry name" value="Acyl-CoA dehydrogenase NM domain-like"/>
    <property type="match status" value="1"/>
</dbReference>
<dbReference type="InterPro" id="IPR050741">
    <property type="entry name" value="Acyl-CoA_dehydrogenase"/>
</dbReference>
<dbReference type="Gene3D" id="1.10.540.10">
    <property type="entry name" value="Acyl-CoA dehydrogenase/oxidase, N-terminal domain"/>
    <property type="match status" value="1"/>
</dbReference>
<organism evidence="8 9">
    <name type="scientific">Thelonectria olida</name>
    <dbReference type="NCBI Taxonomy" id="1576542"/>
    <lineage>
        <taxon>Eukaryota</taxon>
        <taxon>Fungi</taxon>
        <taxon>Dikarya</taxon>
        <taxon>Ascomycota</taxon>
        <taxon>Pezizomycotina</taxon>
        <taxon>Sordariomycetes</taxon>
        <taxon>Hypocreomycetidae</taxon>
        <taxon>Hypocreales</taxon>
        <taxon>Nectriaceae</taxon>
        <taxon>Thelonectria</taxon>
    </lineage>
</organism>
<dbReference type="Gene3D" id="1.20.140.10">
    <property type="entry name" value="Butyryl-CoA Dehydrogenase, subunit A, domain 3"/>
    <property type="match status" value="1"/>
</dbReference>
<dbReference type="GO" id="GO:0050660">
    <property type="term" value="F:flavin adenine dinucleotide binding"/>
    <property type="evidence" value="ECO:0007669"/>
    <property type="project" value="InterPro"/>
</dbReference>
<dbReference type="InterPro" id="IPR009075">
    <property type="entry name" value="AcylCo_DH/oxidase_C"/>
</dbReference>
<evidence type="ECO:0000313" key="8">
    <source>
        <dbReference type="EMBL" id="KAH6889855.1"/>
    </source>
</evidence>
<dbReference type="AlphaFoldDB" id="A0A9P8W581"/>
<evidence type="ECO:0000259" key="7">
    <source>
        <dbReference type="Pfam" id="PF02771"/>
    </source>
</evidence>
<evidence type="ECO:0000313" key="9">
    <source>
        <dbReference type="Proteomes" id="UP000777438"/>
    </source>
</evidence>
<dbReference type="Pfam" id="PF02771">
    <property type="entry name" value="Acyl-CoA_dh_N"/>
    <property type="match status" value="1"/>
</dbReference>
<dbReference type="InterPro" id="IPR036250">
    <property type="entry name" value="AcylCo_DH-like_C"/>
</dbReference>
<keyword evidence="4" id="KW-0274">FAD</keyword>
<keyword evidence="3" id="KW-0285">Flavoprotein</keyword>
<dbReference type="GO" id="GO:0003995">
    <property type="term" value="F:acyl-CoA dehydrogenase activity"/>
    <property type="evidence" value="ECO:0007669"/>
    <property type="project" value="TreeGrafter"/>
</dbReference>
<evidence type="ECO:0000256" key="1">
    <source>
        <dbReference type="ARBA" id="ARBA00001974"/>
    </source>
</evidence>
<keyword evidence="9" id="KW-1185">Reference proteome</keyword>
<dbReference type="InterPro" id="IPR009100">
    <property type="entry name" value="AcylCoA_DH/oxidase_NM_dom_sf"/>
</dbReference>
<dbReference type="SUPFAM" id="SSF47203">
    <property type="entry name" value="Acyl-CoA dehydrogenase C-terminal domain-like"/>
    <property type="match status" value="1"/>
</dbReference>
<sequence length="392" mass="42909">MPSNQTVPDPLGNPAPFAEPAWYNALASPYYHNSHRRLQRAVCKYLEDNILPNVEEWEENGEVPLEDRRRYVQAGFAFQEMPAEYADSVGLPGGASVEEWDVFHFFVLNYEIARIRSGGVVGGLAGGSAIGIPPVIHFGTQEDASFCLGGSDLASLKTTARKTSDGKSYITHDNCSSGVSVLVIPLDLPGISRRKIKNSGFNAGESTWVTHDNVVVPAENLIGDENRGLPCLMTNFNRERLIISVVTNAQARACLEDAWAYSLDRQTFGEPLFSHQIIRHKLATLARYIESHWAWIEQIAYHAKATGSVGPELASRMALAKVHGGRLLELANREAQQIFGGAGYQRGGVGSRVEQISRDLRVHVIGGGSEEIVTDLAVRQGMGQCRKRGAKL</sequence>
<gene>
    <name evidence="8" type="ORF">B0T10DRAFT_572008</name>
</gene>
<dbReference type="GO" id="GO:0033539">
    <property type="term" value="P:fatty acid beta-oxidation using acyl-CoA dehydrogenase"/>
    <property type="evidence" value="ECO:0007669"/>
    <property type="project" value="TreeGrafter"/>
</dbReference>
<feature type="domain" description="Acyl-CoA dehydrogenase/oxidase C-terminal" evidence="6">
    <location>
        <begin position="226"/>
        <end position="379"/>
    </location>
</feature>
<comment type="cofactor">
    <cofactor evidence="1">
        <name>FAD</name>
        <dbReference type="ChEBI" id="CHEBI:57692"/>
    </cofactor>
</comment>
<dbReference type="Pfam" id="PF00441">
    <property type="entry name" value="Acyl-CoA_dh_1"/>
    <property type="match status" value="1"/>
</dbReference>
<name>A0A9P8W581_9HYPO</name>
<dbReference type="Gene3D" id="2.40.110.10">
    <property type="entry name" value="Butyryl-CoA Dehydrogenase, subunit A, domain 2"/>
    <property type="match status" value="1"/>
</dbReference>
<evidence type="ECO:0000256" key="4">
    <source>
        <dbReference type="ARBA" id="ARBA00022827"/>
    </source>
</evidence>
<dbReference type="InterPro" id="IPR013786">
    <property type="entry name" value="AcylCoA_DH/ox_N"/>
</dbReference>
<dbReference type="InterPro" id="IPR046373">
    <property type="entry name" value="Acyl-CoA_Oxase/DH_mid-dom_sf"/>
</dbReference>
<dbReference type="Proteomes" id="UP000777438">
    <property type="component" value="Unassembled WGS sequence"/>
</dbReference>
<comment type="caution">
    <text evidence="8">The sequence shown here is derived from an EMBL/GenBank/DDBJ whole genome shotgun (WGS) entry which is preliminary data.</text>
</comment>
<comment type="similarity">
    <text evidence="2">Belongs to the acyl-CoA dehydrogenase family.</text>
</comment>